<protein>
    <submittedName>
        <fullName evidence="2">Uncharacterized protein</fullName>
    </submittedName>
</protein>
<gene>
    <name evidence="2" type="ORF">METZ01_LOCUS307890</name>
</gene>
<feature type="region of interest" description="Disordered" evidence="1">
    <location>
        <begin position="1"/>
        <end position="31"/>
    </location>
</feature>
<accession>A0A382N1V7</accession>
<name>A0A382N1V7_9ZZZZ</name>
<evidence type="ECO:0000313" key="2">
    <source>
        <dbReference type="EMBL" id="SVC55036.1"/>
    </source>
</evidence>
<dbReference type="EMBL" id="UINC01097382">
    <property type="protein sequence ID" value="SVC55036.1"/>
    <property type="molecule type" value="Genomic_DNA"/>
</dbReference>
<proteinExistence type="predicted"/>
<organism evidence="2">
    <name type="scientific">marine metagenome</name>
    <dbReference type="NCBI Taxonomy" id="408172"/>
    <lineage>
        <taxon>unclassified sequences</taxon>
        <taxon>metagenomes</taxon>
        <taxon>ecological metagenomes</taxon>
    </lineage>
</organism>
<sequence length="168" mass="20195">MSKKKRYWIQPPPKIKQTRHSNPSMGPQWPVNSPTKTLWPTDFDLGKMFKSAKSRDLKRQRLADRTNLTDVIKYRIRLLRDTLKNIDIDKLIDKKIRYGEPISSKIKYKEGYYDDLAFVQSIVDFIKGSRQRILYNRDYPKTSSRPCGRRRMIDSFIMKRCNEIWKKY</sequence>
<reference evidence="2" key="1">
    <citation type="submission" date="2018-05" db="EMBL/GenBank/DDBJ databases">
        <authorList>
            <person name="Lanie J.A."/>
            <person name="Ng W.-L."/>
            <person name="Kazmierczak K.M."/>
            <person name="Andrzejewski T.M."/>
            <person name="Davidsen T.M."/>
            <person name="Wayne K.J."/>
            <person name="Tettelin H."/>
            <person name="Glass J.I."/>
            <person name="Rusch D."/>
            <person name="Podicherti R."/>
            <person name="Tsui H.-C.T."/>
            <person name="Winkler M.E."/>
        </authorList>
    </citation>
    <scope>NUCLEOTIDE SEQUENCE</scope>
</reference>
<feature type="compositionally biased region" description="Polar residues" evidence="1">
    <location>
        <begin position="20"/>
        <end position="31"/>
    </location>
</feature>
<dbReference type="AlphaFoldDB" id="A0A382N1V7"/>
<evidence type="ECO:0000256" key="1">
    <source>
        <dbReference type="SAM" id="MobiDB-lite"/>
    </source>
</evidence>